<protein>
    <submittedName>
        <fullName evidence="1">Uncharacterized protein</fullName>
    </submittedName>
</protein>
<dbReference type="EMBL" id="JAUTBA010000001">
    <property type="protein sequence ID" value="MDQ1150297.1"/>
    <property type="molecule type" value="Genomic_DNA"/>
</dbReference>
<keyword evidence="2" id="KW-1185">Reference proteome</keyword>
<evidence type="ECO:0000313" key="1">
    <source>
        <dbReference type="EMBL" id="MDQ1150297.1"/>
    </source>
</evidence>
<reference evidence="1 2" key="1">
    <citation type="submission" date="2023-07" db="EMBL/GenBank/DDBJ databases">
        <title>Functional and genomic diversity of the sorghum phyllosphere microbiome.</title>
        <authorList>
            <person name="Shade A."/>
        </authorList>
    </citation>
    <scope>NUCLEOTIDE SEQUENCE [LARGE SCALE GENOMIC DNA]</scope>
    <source>
        <strain evidence="1 2">SORGH_AS_0892</strain>
    </source>
</reference>
<comment type="caution">
    <text evidence="1">The sequence shown here is derived from an EMBL/GenBank/DDBJ whole genome shotgun (WGS) entry which is preliminary data.</text>
</comment>
<dbReference type="Proteomes" id="UP001244640">
    <property type="component" value="Unassembled WGS sequence"/>
</dbReference>
<proteinExistence type="predicted"/>
<sequence>MARWRFYKEGYPSPYNINGWTDWIDKMYTPVKLNPNQIPGSTFNGPASICDEGNYTISNPYTVSLENASGIETLTSLGNNQWKVTRIGTANGVVRLRSIKNGKIFDKEIIIGGSVATGFDNLINIQAFDHEYFKVLPGTGNLKYSGSMTITNLNSTGYTDYSWSLVSKSPGNPIVSWSGAGPNLSVSSKGSGGWVNLKCEITNGCAQETRYYKIYVGIDPVMP</sequence>
<accession>A0ABU0U5S1</accession>
<dbReference type="RefSeq" id="WP_307185973.1">
    <property type="nucleotide sequence ID" value="NZ_JAUTBA010000001.1"/>
</dbReference>
<organism evidence="1 2">
    <name type="scientific">Sphingobacterium zeae</name>
    <dbReference type="NCBI Taxonomy" id="1776859"/>
    <lineage>
        <taxon>Bacteria</taxon>
        <taxon>Pseudomonadati</taxon>
        <taxon>Bacteroidota</taxon>
        <taxon>Sphingobacteriia</taxon>
        <taxon>Sphingobacteriales</taxon>
        <taxon>Sphingobacteriaceae</taxon>
        <taxon>Sphingobacterium</taxon>
    </lineage>
</organism>
<name>A0ABU0U5S1_9SPHI</name>
<evidence type="ECO:0000313" key="2">
    <source>
        <dbReference type="Proteomes" id="UP001244640"/>
    </source>
</evidence>
<gene>
    <name evidence="1" type="ORF">QE382_002281</name>
</gene>